<comment type="caution">
    <text evidence="1">The sequence shown here is derived from an EMBL/GenBank/DDBJ whole genome shotgun (WGS) entry which is preliminary data.</text>
</comment>
<dbReference type="STRING" id="1437059.A6A05_19305"/>
<name>A0A178MZ67_9PROT</name>
<dbReference type="Proteomes" id="UP000078543">
    <property type="component" value="Unassembled WGS sequence"/>
</dbReference>
<dbReference type="InterPro" id="IPR009964">
    <property type="entry name" value="DUF1491"/>
</dbReference>
<organism evidence="1 2">
    <name type="scientific">Magnetospirillum moscoviense</name>
    <dbReference type="NCBI Taxonomy" id="1437059"/>
    <lineage>
        <taxon>Bacteria</taxon>
        <taxon>Pseudomonadati</taxon>
        <taxon>Pseudomonadota</taxon>
        <taxon>Alphaproteobacteria</taxon>
        <taxon>Rhodospirillales</taxon>
        <taxon>Rhodospirillaceae</taxon>
        <taxon>Magnetospirillum</taxon>
    </lineage>
</organism>
<dbReference type="AlphaFoldDB" id="A0A178MZ67"/>
<dbReference type="Pfam" id="PF07372">
    <property type="entry name" value="DUF1491"/>
    <property type="match status" value="1"/>
</dbReference>
<proteinExistence type="predicted"/>
<evidence type="ECO:0008006" key="3">
    <source>
        <dbReference type="Google" id="ProtNLM"/>
    </source>
</evidence>
<evidence type="ECO:0000313" key="1">
    <source>
        <dbReference type="EMBL" id="OAN62170.1"/>
    </source>
</evidence>
<keyword evidence="2" id="KW-1185">Reference proteome</keyword>
<evidence type="ECO:0000313" key="2">
    <source>
        <dbReference type="Proteomes" id="UP000078543"/>
    </source>
</evidence>
<protein>
    <recommendedName>
        <fullName evidence="3">DUF1491 domain-containing protein</fullName>
    </recommendedName>
</protein>
<reference evidence="1 2" key="1">
    <citation type="submission" date="2016-04" db="EMBL/GenBank/DDBJ databases">
        <title>Draft genome sequence of freshwater magnetotactic bacteria Magnetospirillum marisnigri SP-1 and Magnetospirillum moscoviense BB-1.</title>
        <authorList>
            <person name="Koziaeva V."/>
            <person name="Dziuba M.V."/>
            <person name="Ivanov T.M."/>
            <person name="Kuznetsov B."/>
            <person name="Grouzdev D.S."/>
        </authorList>
    </citation>
    <scope>NUCLEOTIDE SEQUENCE [LARGE SCALE GENOMIC DNA]</scope>
    <source>
        <strain evidence="1 2">BB-1</strain>
    </source>
</reference>
<gene>
    <name evidence="1" type="ORF">A6A05_19305</name>
</gene>
<sequence length="116" mass="12759">MTEPKLKAKLFVHAAIRRCSAQAIPVVVAKRGDEDAGTILVRVYRGGGLYDIWSQARDAKGTLGWLKASGAEPVPEDRAESYVTRARDVDWDLWVLDVDSLDGTVPFIDHVIPANL</sequence>
<dbReference type="RefSeq" id="WP_068497234.1">
    <property type="nucleotide sequence ID" value="NZ_LWQU01000049.1"/>
</dbReference>
<dbReference type="Gene3D" id="3.40.1530.20">
    <property type="entry name" value="Protein of unknown function (DUF1491)"/>
    <property type="match status" value="1"/>
</dbReference>
<dbReference type="OrthoDB" id="9809136at2"/>
<accession>A0A178MZ67</accession>
<dbReference type="EMBL" id="LWQU01000049">
    <property type="protein sequence ID" value="OAN62170.1"/>
    <property type="molecule type" value="Genomic_DNA"/>
</dbReference>